<dbReference type="GO" id="GO:0004674">
    <property type="term" value="F:protein serine/threonine kinase activity"/>
    <property type="evidence" value="ECO:0007669"/>
    <property type="project" value="UniProtKB-KW"/>
</dbReference>
<feature type="domain" description="Protein kinase" evidence="7">
    <location>
        <begin position="818"/>
        <end position="1325"/>
    </location>
</feature>
<evidence type="ECO:0000313" key="9">
    <source>
        <dbReference type="Proteomes" id="UP000018538"/>
    </source>
</evidence>
<evidence type="ECO:0000256" key="3">
    <source>
        <dbReference type="ARBA" id="ARBA00022741"/>
    </source>
</evidence>
<dbReference type="Gene3D" id="3.30.200.20">
    <property type="entry name" value="Phosphorylase Kinase, domain 1"/>
    <property type="match status" value="1"/>
</dbReference>
<dbReference type="InterPro" id="IPR011009">
    <property type="entry name" value="Kinase-like_dom_sf"/>
</dbReference>
<organism evidence="8 9">
    <name type="scientific">Plasmodium yoelii 17X</name>
    <dbReference type="NCBI Taxonomy" id="1323249"/>
    <lineage>
        <taxon>Eukaryota</taxon>
        <taxon>Sar</taxon>
        <taxon>Alveolata</taxon>
        <taxon>Apicomplexa</taxon>
        <taxon>Aconoidasida</taxon>
        <taxon>Haemosporida</taxon>
        <taxon>Plasmodiidae</taxon>
        <taxon>Plasmodium</taxon>
        <taxon>Plasmodium (Vinckeia)</taxon>
    </lineage>
</organism>
<reference evidence="8 9" key="1">
    <citation type="submission" date="2013-11" db="EMBL/GenBank/DDBJ databases">
        <title>The Genome Sequence of Plasmodium yoelii 17X.</title>
        <authorList>
            <consortium name="The Broad Institute Genomics Platform"/>
            <consortium name="The Broad Institute Genome Sequencing Center for Infectious Disease"/>
            <person name="Neafsey D."/>
            <person name="Adams J."/>
            <person name="Walker B."/>
            <person name="Young S.K."/>
            <person name="Zeng Q."/>
            <person name="Gargeya S."/>
            <person name="Fitzgerald M."/>
            <person name="Haas B."/>
            <person name="Abouelleil A."/>
            <person name="Alvarado L."/>
            <person name="Chapman S.B."/>
            <person name="Gainer-Dewar J."/>
            <person name="Goldberg J."/>
            <person name="Griggs A."/>
            <person name="Gujja S."/>
            <person name="Hansen M."/>
            <person name="Howarth C."/>
            <person name="Imamovic A."/>
            <person name="Ireland A."/>
            <person name="Larimer J."/>
            <person name="McCowan C."/>
            <person name="Murphy C."/>
            <person name="Pearson M."/>
            <person name="Poon T.W."/>
            <person name="Priest M."/>
            <person name="Roberts A."/>
            <person name="Saif S."/>
            <person name="Shea T."/>
            <person name="Sykes S."/>
            <person name="Wortman J."/>
            <person name="Nusbaum C."/>
            <person name="Birren B."/>
        </authorList>
    </citation>
    <scope>NUCLEOTIDE SEQUENCE [LARGE SCALE GENOMIC DNA]</scope>
    <source>
        <strain evidence="8 9">17X</strain>
    </source>
</reference>
<evidence type="ECO:0000259" key="7">
    <source>
        <dbReference type="PROSITE" id="PS50011"/>
    </source>
</evidence>
<keyword evidence="1" id="KW-0723">Serine/threonine-protein kinase</keyword>
<keyword evidence="9" id="KW-1185">Reference proteome</keyword>
<dbReference type="PANTHER" id="PTHR24058">
    <property type="entry name" value="DUAL SPECIFICITY PROTEIN KINASE"/>
    <property type="match status" value="1"/>
</dbReference>
<sequence length="1334" mass="157140">MRNKEDYLISLFNTIEKFNNYCMLYKKTKLKDYNFSSNTLTKNERNKDINEFRKKFNNFMYKLGKLKSDIFEENTKYQRRETIDMKSDVTEEGVNMNMSSDDNYNYEETQGDGNVHTNPNDHNNDNFKISKKNINGNRSMGKDNVYNLKEKNAGTPIEENKSFSNFTSKCNDCIKNKENYYTEISNKVYSNQNDDVYISSSDIYSHTSSSTDGSMNSDHKNENNIIISKVNNMLVKYIGGLDYVLNVRRVSKDNLIREIKEFYRMHNSRIILDEYSTYLSCEIINLLKQRQGSMDRNTVTNNNIKHNYNYDIDTNEKCENFMKNGKMFFYIPSNYFFTKYYDEKAWEENLYVSNCTNYEKSLIGGNTCNFSNNSLSISTTNYNIYPDSIYNNQNNKYNSPEFGIGNNQQSPKFGMHETRKKNSYINVYKDANKEYNRDEKLFYNQTYELGDIYLEDETNKGFGEMEEKGFDGELSNCQHSTSKQYSNSCSLYICNDANYYKNEDELKNSINNNNSKAEYDYYNICVISNEEGKTQKNLCSNTSDFYQSVSNFYKSKENCNNNYENNHSTEKNNNLYIENSSTIVNSNETQIITNKNVYPEKGENIINLCFDDELASAMILNNEFCLNKKVDTKYDTFVKENKNINEPEICYDIKNMSDELKHQQKEENLVEYEKDEKQWINEYCDGDYNLYRSLQLKNRKETILSYENVVDIYNIKEGENENEDENKNEDENENEDENKNPIELVNNKKKMSIVQVRDYSESDNENNDNYGNNIDKESNYRNKYNMLNLKVVYENNKIDFGSNSELKMVPGHVILNKYKIIKVLSKTTFSTTLKCLNLDYKKGIKNEEDTSNLLTKEKVSELENVCKKSNVLSDNPNMSFTQNIKDLNNKYPFDISNIKKNNSSESMKNSTSNKNNGIRKKYYKYVCLKVMKRGKNYFDQGLFELTILNMLSEGNINQTNTGDNKSNDITDSNILTNKNIIQLYDYFYLKGHLIIVTEYMESDLYNYFIKKGKLGTLGQLQILTKNLLQGLAYIHSKKLIHCDLKPENIMINIKKKKKKNKHPQHRRVNNNDETSNVDISHNSNEKNKYFSNDNDFDKNRENIFSSDQFSKIKIIDFNSSIFEFDKLEMYVQTRSYRSPEVLLQHNYDSKIDMWSLGCILFEFLTKKILFDHKNIYRFIYSIASYIGSFPFYMINTCKIPYIFTKHGYMILKKIIYYSNDDGYPKEDQIDEIEDEPVIFNKNDFFCLNKKCHQNDLLKIKNQNPKFVDKQTNHKIYYDICCSSNTPLENNFQINDLLFINFLLSLLQIDPCKRLNSKEALDHPWLKPNLYPDGL</sequence>
<dbReference type="FunFam" id="1.10.510.10:FF:000812">
    <property type="entry name" value="CMGC/DYRK protein kinase"/>
    <property type="match status" value="1"/>
</dbReference>
<dbReference type="PROSITE" id="PS00108">
    <property type="entry name" value="PROTEIN_KINASE_ST"/>
    <property type="match status" value="1"/>
</dbReference>
<dbReference type="Gene3D" id="1.10.510.10">
    <property type="entry name" value="Transferase(Phosphotransferase) domain 1"/>
    <property type="match status" value="2"/>
</dbReference>
<feature type="compositionally biased region" description="Polar residues" evidence="6">
    <location>
        <begin position="1071"/>
        <end position="1082"/>
    </location>
</feature>
<gene>
    <name evidence="8" type="ORF">YYC_05728</name>
</gene>
<dbReference type="Pfam" id="PF00069">
    <property type="entry name" value="Pkinase"/>
    <property type="match status" value="2"/>
</dbReference>
<dbReference type="SMART" id="SM00220">
    <property type="entry name" value="S_TKc"/>
    <property type="match status" value="1"/>
</dbReference>
<accession>V7PC02</accession>
<proteinExistence type="predicted"/>
<evidence type="ECO:0000313" key="8">
    <source>
        <dbReference type="EMBL" id="ETB56292.1"/>
    </source>
</evidence>
<protein>
    <submittedName>
        <fullName evidence="8">CMGC/DYRK protein kinase</fullName>
    </submittedName>
</protein>
<dbReference type="Proteomes" id="UP000018538">
    <property type="component" value="Unassembled WGS sequence"/>
</dbReference>
<dbReference type="PROSITE" id="PS50011">
    <property type="entry name" value="PROTEIN_KINASE_DOM"/>
    <property type="match status" value="1"/>
</dbReference>
<evidence type="ECO:0000256" key="6">
    <source>
        <dbReference type="SAM" id="MobiDB-lite"/>
    </source>
</evidence>
<keyword evidence="3" id="KW-0547">Nucleotide-binding</keyword>
<dbReference type="PANTHER" id="PTHR24058:SF124">
    <property type="entry name" value="PROTEIN KINASE SUPERFAMILY PROTEIN"/>
    <property type="match status" value="1"/>
</dbReference>
<dbReference type="GO" id="GO:0005524">
    <property type="term" value="F:ATP binding"/>
    <property type="evidence" value="ECO:0007669"/>
    <property type="project" value="UniProtKB-KW"/>
</dbReference>
<evidence type="ECO:0000256" key="5">
    <source>
        <dbReference type="ARBA" id="ARBA00022840"/>
    </source>
</evidence>
<keyword evidence="2" id="KW-0808">Transferase</keyword>
<feature type="region of interest" description="Disordered" evidence="6">
    <location>
        <begin position="1055"/>
        <end position="1093"/>
    </location>
</feature>
<keyword evidence="4 8" id="KW-0418">Kinase</keyword>
<feature type="region of interest" description="Disordered" evidence="6">
    <location>
        <begin position="717"/>
        <end position="745"/>
    </location>
</feature>
<dbReference type="InterPro" id="IPR050494">
    <property type="entry name" value="Ser_Thr_dual-spec_kinase"/>
</dbReference>
<keyword evidence="5" id="KW-0067">ATP-binding</keyword>
<evidence type="ECO:0000256" key="2">
    <source>
        <dbReference type="ARBA" id="ARBA00022679"/>
    </source>
</evidence>
<name>V7PC02_PLAYE</name>
<dbReference type="SUPFAM" id="SSF56112">
    <property type="entry name" value="Protein kinase-like (PK-like)"/>
    <property type="match status" value="1"/>
</dbReference>
<dbReference type="InterPro" id="IPR000719">
    <property type="entry name" value="Prot_kinase_dom"/>
</dbReference>
<feature type="compositionally biased region" description="Acidic residues" evidence="6">
    <location>
        <begin position="720"/>
        <end position="736"/>
    </location>
</feature>
<dbReference type="EMBL" id="KI635825">
    <property type="protein sequence ID" value="ETB56292.1"/>
    <property type="molecule type" value="Genomic_DNA"/>
</dbReference>
<feature type="region of interest" description="Disordered" evidence="6">
    <location>
        <begin position="114"/>
        <end position="142"/>
    </location>
</feature>
<evidence type="ECO:0000256" key="1">
    <source>
        <dbReference type="ARBA" id="ARBA00022527"/>
    </source>
</evidence>
<feature type="compositionally biased region" description="Basic residues" evidence="6">
    <location>
        <begin position="1055"/>
        <end position="1068"/>
    </location>
</feature>
<dbReference type="OrthoDB" id="9332038at2759"/>
<dbReference type="InterPro" id="IPR008271">
    <property type="entry name" value="Ser/Thr_kinase_AS"/>
</dbReference>
<evidence type="ECO:0000256" key="4">
    <source>
        <dbReference type="ARBA" id="ARBA00022777"/>
    </source>
</evidence>